<organism evidence="1 2">
    <name type="scientific">Methanolobus chelungpuianus</name>
    <dbReference type="NCBI Taxonomy" id="502115"/>
    <lineage>
        <taxon>Archaea</taxon>
        <taxon>Methanobacteriati</taxon>
        <taxon>Methanobacteriota</taxon>
        <taxon>Stenosarchaea group</taxon>
        <taxon>Methanomicrobia</taxon>
        <taxon>Methanosarcinales</taxon>
        <taxon>Methanosarcinaceae</taxon>
        <taxon>Methanolobus</taxon>
    </lineage>
</organism>
<dbReference type="AlphaFoldDB" id="A0AAE3KYQ1"/>
<gene>
    <name evidence="1" type="ORF">PV02_04125</name>
</gene>
<reference evidence="1 2" key="1">
    <citation type="journal article" date="2011" name="Appl. Environ. Microbiol.">
        <title>Methanogenic archaea isolated from Taiwan's Chelungpu fault.</title>
        <authorList>
            <person name="Wu S.Y."/>
            <person name="Lai M.C."/>
        </authorList>
    </citation>
    <scope>NUCLEOTIDE SEQUENCE [LARGE SCALE GENOMIC DNA]</scope>
    <source>
        <strain evidence="1 2">St545Mb</strain>
    </source>
</reference>
<evidence type="ECO:0000313" key="1">
    <source>
        <dbReference type="EMBL" id="MCQ6962303.1"/>
    </source>
</evidence>
<protein>
    <submittedName>
        <fullName evidence="1">Uncharacterized protein</fullName>
    </submittedName>
</protein>
<sequence length="134" mass="15627">MKYKKNYKLTLISIILISMLCITTVYAISEARKTVVIDPQSEYGKNLTDIAEKAIGDEGIDTKYVHLTTIYYETKDNIMIKFEGAKRYSNGVVTLMLTLVKMKQLRFLQQTLIDMIFTPTMCNRRMEEYMIKML</sequence>
<dbReference type="RefSeq" id="WP_256622098.1">
    <property type="nucleotide sequence ID" value="NZ_JTEO01000002.1"/>
</dbReference>
<dbReference type="EMBL" id="JTEO01000002">
    <property type="protein sequence ID" value="MCQ6962303.1"/>
    <property type="molecule type" value="Genomic_DNA"/>
</dbReference>
<keyword evidence="2" id="KW-1185">Reference proteome</keyword>
<comment type="caution">
    <text evidence="1">The sequence shown here is derived from an EMBL/GenBank/DDBJ whole genome shotgun (WGS) entry which is preliminary data.</text>
</comment>
<evidence type="ECO:0000313" key="2">
    <source>
        <dbReference type="Proteomes" id="UP001206983"/>
    </source>
</evidence>
<name>A0AAE3KYQ1_9EURY</name>
<dbReference type="Proteomes" id="UP001206983">
    <property type="component" value="Unassembled WGS sequence"/>
</dbReference>
<accession>A0AAE3KYQ1</accession>
<proteinExistence type="predicted"/>